<dbReference type="Proteomes" id="UP001174136">
    <property type="component" value="Unassembled WGS sequence"/>
</dbReference>
<evidence type="ECO:0000256" key="1">
    <source>
        <dbReference type="PROSITE-ProRule" id="PRU00576"/>
    </source>
</evidence>
<accession>A0AA47MM72</accession>
<dbReference type="GO" id="GO:0008017">
    <property type="term" value="F:microtubule binding"/>
    <property type="evidence" value="ECO:0007669"/>
    <property type="project" value="InterPro"/>
</dbReference>
<evidence type="ECO:0000313" key="4">
    <source>
        <dbReference type="EMBL" id="KAK0142650.1"/>
    </source>
</evidence>
<dbReference type="PROSITE" id="PS51230">
    <property type="entry name" value="EB1_C"/>
    <property type="match status" value="1"/>
</dbReference>
<dbReference type="Pfam" id="PF03271">
    <property type="entry name" value="EB1"/>
    <property type="match status" value="1"/>
</dbReference>
<reference evidence="4" key="1">
    <citation type="journal article" date="2023" name="Front. Mar. Sci.">
        <title>A new Merluccius polli reference genome to investigate the effects of global change in West African waters.</title>
        <authorList>
            <person name="Mateo J.L."/>
            <person name="Blanco-Fernandez C."/>
            <person name="Garcia-Vazquez E."/>
            <person name="Machado-Schiaffino G."/>
        </authorList>
    </citation>
    <scope>NUCLEOTIDE SEQUENCE</scope>
    <source>
        <strain evidence="4">C29</strain>
        <tissue evidence="4">Fin</tissue>
    </source>
</reference>
<keyword evidence="1" id="KW-0493">Microtubule</keyword>
<protein>
    <recommendedName>
        <fullName evidence="3">EB1 C-terminal domain-containing protein</fullName>
    </recommendedName>
</protein>
<dbReference type="SUPFAM" id="SSF140612">
    <property type="entry name" value="EB1 dimerisation domain-like"/>
    <property type="match status" value="1"/>
</dbReference>
<sequence length="129" mass="14374">MRVIQSPPYGHKLLGVPLWSWWIWESPSGPVPIRVSPSRAARPAPSREPGPGAEMGELTNEVTNLRLAKTTAVKERDFYLAKLMSIEHIFVENEPDAGDTTLLKIFEVLCAVENFTPEAEDGEEEPGEF</sequence>
<comment type="caution">
    <text evidence="4">The sequence shown here is derived from an EMBL/GenBank/DDBJ whole genome shotgun (WGS) entry which is preliminary data.</text>
</comment>
<dbReference type="EMBL" id="JAOPHQ010003513">
    <property type="protein sequence ID" value="KAK0142650.1"/>
    <property type="molecule type" value="Genomic_DNA"/>
</dbReference>
<dbReference type="Gene3D" id="1.20.5.1430">
    <property type="match status" value="1"/>
</dbReference>
<keyword evidence="5" id="KW-1185">Reference proteome</keyword>
<dbReference type="AlphaFoldDB" id="A0AA47MM72"/>
<organism evidence="4 5">
    <name type="scientific">Merluccius polli</name>
    <name type="common">Benguela hake</name>
    <name type="synonym">Merluccius cadenati</name>
    <dbReference type="NCBI Taxonomy" id="89951"/>
    <lineage>
        <taxon>Eukaryota</taxon>
        <taxon>Metazoa</taxon>
        <taxon>Chordata</taxon>
        <taxon>Craniata</taxon>
        <taxon>Vertebrata</taxon>
        <taxon>Euteleostomi</taxon>
        <taxon>Actinopterygii</taxon>
        <taxon>Neopterygii</taxon>
        <taxon>Teleostei</taxon>
        <taxon>Neoteleostei</taxon>
        <taxon>Acanthomorphata</taxon>
        <taxon>Zeiogadaria</taxon>
        <taxon>Gadariae</taxon>
        <taxon>Gadiformes</taxon>
        <taxon>Gadoidei</taxon>
        <taxon>Merlucciidae</taxon>
        <taxon>Merluccius</taxon>
    </lineage>
</organism>
<feature type="region of interest" description="Disordered" evidence="2">
    <location>
        <begin position="35"/>
        <end position="58"/>
    </location>
</feature>
<dbReference type="GO" id="GO:0005874">
    <property type="term" value="C:microtubule"/>
    <property type="evidence" value="ECO:0007669"/>
    <property type="project" value="UniProtKB-KW"/>
</dbReference>
<feature type="domain" description="EB1 C-terminal" evidence="3">
    <location>
        <begin position="47"/>
        <end position="118"/>
    </location>
</feature>
<evidence type="ECO:0000256" key="2">
    <source>
        <dbReference type="SAM" id="MobiDB-lite"/>
    </source>
</evidence>
<evidence type="ECO:0000313" key="5">
    <source>
        <dbReference type="Proteomes" id="UP001174136"/>
    </source>
</evidence>
<dbReference type="InterPro" id="IPR036133">
    <property type="entry name" value="EB1_C_sf"/>
</dbReference>
<evidence type="ECO:0000259" key="3">
    <source>
        <dbReference type="PROSITE" id="PS51230"/>
    </source>
</evidence>
<proteinExistence type="predicted"/>
<gene>
    <name evidence="4" type="ORF">N1851_019419</name>
</gene>
<dbReference type="InterPro" id="IPR004953">
    <property type="entry name" value="EB1_C"/>
</dbReference>
<name>A0AA47MM72_MERPO</name>
<feature type="compositionally biased region" description="Low complexity" evidence="2">
    <location>
        <begin position="36"/>
        <end position="54"/>
    </location>
</feature>